<dbReference type="Pfam" id="PF14474">
    <property type="entry name" value="RTC4"/>
    <property type="match status" value="1"/>
</dbReference>
<reference evidence="9" key="1">
    <citation type="journal article" date="2020" name="New Phytol.">
        <title>Comparative genomics reveals dynamic genome evolution in host specialist ectomycorrhizal fungi.</title>
        <authorList>
            <person name="Lofgren L.A."/>
            <person name="Nguyen N.H."/>
            <person name="Vilgalys R."/>
            <person name="Ruytinx J."/>
            <person name="Liao H.L."/>
            <person name="Branco S."/>
            <person name="Kuo A."/>
            <person name="LaButti K."/>
            <person name="Lipzen A."/>
            <person name="Andreopoulos W."/>
            <person name="Pangilinan J."/>
            <person name="Riley R."/>
            <person name="Hundley H."/>
            <person name="Na H."/>
            <person name="Barry K."/>
            <person name="Grigoriev I.V."/>
            <person name="Stajich J.E."/>
            <person name="Kennedy P.G."/>
        </authorList>
    </citation>
    <scope>NUCLEOTIDE SEQUENCE</scope>
    <source>
        <strain evidence="9">S12</strain>
    </source>
</reference>
<evidence type="ECO:0000259" key="8">
    <source>
        <dbReference type="SMART" id="SM01312"/>
    </source>
</evidence>
<dbReference type="OrthoDB" id="128308at2759"/>
<comment type="subcellular location">
    <subcellularLocation>
        <location evidence="3">Cytoplasm</location>
    </subcellularLocation>
    <subcellularLocation>
        <location evidence="2">Nucleus</location>
    </subcellularLocation>
</comment>
<dbReference type="Proteomes" id="UP000719766">
    <property type="component" value="Unassembled WGS sequence"/>
</dbReference>
<dbReference type="InterPro" id="IPR039024">
    <property type="entry name" value="RTC4"/>
</dbReference>
<gene>
    <name evidence="9" type="ORF">HD556DRAFT_1204357</name>
</gene>
<evidence type="ECO:0000313" key="9">
    <source>
        <dbReference type="EMBL" id="KAG1803898.1"/>
    </source>
</evidence>
<dbReference type="InterPro" id="IPR028094">
    <property type="entry name" value="RTC4_C"/>
</dbReference>
<feature type="non-terminal residue" evidence="9">
    <location>
        <position position="93"/>
    </location>
</feature>
<keyword evidence="7" id="KW-0539">Nucleus</keyword>
<accession>A0A9P7DV28</accession>
<feature type="non-terminal residue" evidence="9">
    <location>
        <position position="1"/>
    </location>
</feature>
<comment type="caution">
    <text evidence="9">The sequence shown here is derived from an EMBL/GenBank/DDBJ whole genome shotgun (WGS) entry which is preliminary data.</text>
</comment>
<comment type="similarity">
    <text evidence="4">Belongs to the RTC4 family.</text>
</comment>
<dbReference type="GO" id="GO:0005737">
    <property type="term" value="C:cytoplasm"/>
    <property type="evidence" value="ECO:0007669"/>
    <property type="project" value="UniProtKB-SubCell"/>
</dbReference>
<protein>
    <recommendedName>
        <fullName evidence="5">Restriction of telomere capping protein 4</fullName>
    </recommendedName>
</protein>
<evidence type="ECO:0000256" key="4">
    <source>
        <dbReference type="ARBA" id="ARBA00009461"/>
    </source>
</evidence>
<dbReference type="RefSeq" id="XP_041166244.1">
    <property type="nucleotide sequence ID" value="XM_041296440.1"/>
</dbReference>
<keyword evidence="6" id="KW-0963">Cytoplasm</keyword>
<sequence>GVKGQFSTFEKTQPGYYGELGLLIIHQTLYNLFPFSSFDTSLIAPLSRAEFVQFVLIPEVAVRLIMQDLHLDRDEAIMTLRESSQYGVSMFPD</sequence>
<dbReference type="AlphaFoldDB" id="A0A9P7DV28"/>
<dbReference type="GeneID" id="64590204"/>
<evidence type="ECO:0000256" key="7">
    <source>
        <dbReference type="ARBA" id="ARBA00023242"/>
    </source>
</evidence>
<evidence type="ECO:0000256" key="1">
    <source>
        <dbReference type="ARBA" id="ARBA00002738"/>
    </source>
</evidence>
<name>A0A9P7DV28_9AGAM</name>
<proteinExistence type="inferred from homology"/>
<dbReference type="PANTHER" id="PTHR41391">
    <property type="entry name" value="RESTRICTION OF TELOMERE CAPPING PROTEIN 4"/>
    <property type="match status" value="1"/>
</dbReference>
<keyword evidence="10" id="KW-1185">Reference proteome</keyword>
<organism evidence="9 10">
    <name type="scientific">Suillus plorans</name>
    <dbReference type="NCBI Taxonomy" id="116603"/>
    <lineage>
        <taxon>Eukaryota</taxon>
        <taxon>Fungi</taxon>
        <taxon>Dikarya</taxon>
        <taxon>Basidiomycota</taxon>
        <taxon>Agaricomycotina</taxon>
        <taxon>Agaricomycetes</taxon>
        <taxon>Agaricomycetidae</taxon>
        <taxon>Boletales</taxon>
        <taxon>Suillineae</taxon>
        <taxon>Suillaceae</taxon>
        <taxon>Suillus</taxon>
    </lineage>
</organism>
<comment type="function">
    <text evidence="1">May be involved in a process influencing telomere capping.</text>
</comment>
<dbReference type="PANTHER" id="PTHR41391:SF1">
    <property type="entry name" value="RESTRICTION OF TELOMERE CAPPING PROTEIN 4"/>
    <property type="match status" value="1"/>
</dbReference>
<feature type="domain" description="Restriction of telomere capping protein 4 C-terminal" evidence="8">
    <location>
        <begin position="2"/>
        <end position="93"/>
    </location>
</feature>
<evidence type="ECO:0000313" key="10">
    <source>
        <dbReference type="Proteomes" id="UP000719766"/>
    </source>
</evidence>
<dbReference type="GO" id="GO:0005634">
    <property type="term" value="C:nucleus"/>
    <property type="evidence" value="ECO:0007669"/>
    <property type="project" value="UniProtKB-SubCell"/>
</dbReference>
<evidence type="ECO:0000256" key="5">
    <source>
        <dbReference type="ARBA" id="ARBA00015162"/>
    </source>
</evidence>
<dbReference type="SMART" id="SM01312">
    <property type="entry name" value="RTC4"/>
    <property type="match status" value="1"/>
</dbReference>
<evidence type="ECO:0000256" key="2">
    <source>
        <dbReference type="ARBA" id="ARBA00004123"/>
    </source>
</evidence>
<evidence type="ECO:0000256" key="6">
    <source>
        <dbReference type="ARBA" id="ARBA00022490"/>
    </source>
</evidence>
<dbReference type="EMBL" id="JABBWE010000004">
    <property type="protein sequence ID" value="KAG1803898.1"/>
    <property type="molecule type" value="Genomic_DNA"/>
</dbReference>
<evidence type="ECO:0000256" key="3">
    <source>
        <dbReference type="ARBA" id="ARBA00004496"/>
    </source>
</evidence>